<feature type="region of interest" description="Disordered" evidence="1">
    <location>
        <begin position="1"/>
        <end position="37"/>
    </location>
</feature>
<evidence type="ECO:0000256" key="1">
    <source>
        <dbReference type="SAM" id="MobiDB-lite"/>
    </source>
</evidence>
<sequence>MILQTTEHKRTTGSTSHPPRHISHRETRQPPAQHTTHLASEAVEGAALALEGVDDVHGGDGLAAGVLGVGDGVADDVLEEDLEDAAGLLVDEAGDALHAAPPRQPPDRRLGDALDVVAEDCRLAPPFPSPLPPLPRPQTWPLLSEIV</sequence>
<accession>A0A453CQ49</accession>
<reference evidence="2" key="3">
    <citation type="journal article" date="2017" name="Nature">
        <title>Genome sequence of the progenitor of the wheat D genome Aegilops tauschii.</title>
        <authorList>
            <person name="Luo M.C."/>
            <person name="Gu Y.Q."/>
            <person name="Puiu D."/>
            <person name="Wang H."/>
            <person name="Twardziok S.O."/>
            <person name="Deal K.R."/>
            <person name="Huo N."/>
            <person name="Zhu T."/>
            <person name="Wang L."/>
            <person name="Wang Y."/>
            <person name="McGuire P.E."/>
            <person name="Liu S."/>
            <person name="Long H."/>
            <person name="Ramasamy R.K."/>
            <person name="Rodriguez J.C."/>
            <person name="Van S.L."/>
            <person name="Yuan L."/>
            <person name="Wang Z."/>
            <person name="Xia Z."/>
            <person name="Xiao L."/>
            <person name="Anderson O.D."/>
            <person name="Ouyang S."/>
            <person name="Liang Y."/>
            <person name="Zimin A.V."/>
            <person name="Pertea G."/>
            <person name="Qi P."/>
            <person name="Bennetzen J.L."/>
            <person name="Dai X."/>
            <person name="Dawson M.W."/>
            <person name="Muller H.G."/>
            <person name="Kugler K."/>
            <person name="Rivarola-Duarte L."/>
            <person name="Spannagl M."/>
            <person name="Mayer K.F.X."/>
            <person name="Lu F.H."/>
            <person name="Bevan M.W."/>
            <person name="Leroy P."/>
            <person name="Li P."/>
            <person name="You F.M."/>
            <person name="Sun Q."/>
            <person name="Liu Z."/>
            <person name="Lyons E."/>
            <person name="Wicker T."/>
            <person name="Salzberg S.L."/>
            <person name="Devos K.M."/>
            <person name="Dvorak J."/>
        </authorList>
    </citation>
    <scope>NUCLEOTIDE SEQUENCE [LARGE SCALE GENOMIC DNA]</scope>
    <source>
        <strain evidence="2">cv. AL8/78</strain>
    </source>
</reference>
<protein>
    <submittedName>
        <fullName evidence="2">Uncharacterized protein</fullName>
    </submittedName>
</protein>
<dbReference type="Proteomes" id="UP000015105">
    <property type="component" value="Chromosome 2D"/>
</dbReference>
<reference evidence="2" key="4">
    <citation type="submission" date="2019-03" db="UniProtKB">
        <authorList>
            <consortium name="EnsemblPlants"/>
        </authorList>
    </citation>
    <scope>IDENTIFICATION</scope>
</reference>
<dbReference type="AlphaFoldDB" id="A0A453CQ49"/>
<dbReference type="STRING" id="200361.A0A453CQ49"/>
<dbReference type="Gramene" id="AET2Gv20922600.1">
    <property type="protein sequence ID" value="AET2Gv20922600.1"/>
    <property type="gene ID" value="AET2Gv20922600"/>
</dbReference>
<name>A0A453CQ49_AEGTS</name>
<evidence type="ECO:0000313" key="2">
    <source>
        <dbReference type="EnsemblPlants" id="AET2Gv20922600.1"/>
    </source>
</evidence>
<evidence type="ECO:0000313" key="3">
    <source>
        <dbReference type="Proteomes" id="UP000015105"/>
    </source>
</evidence>
<proteinExistence type="predicted"/>
<organism evidence="2 3">
    <name type="scientific">Aegilops tauschii subsp. strangulata</name>
    <name type="common">Goatgrass</name>
    <dbReference type="NCBI Taxonomy" id="200361"/>
    <lineage>
        <taxon>Eukaryota</taxon>
        <taxon>Viridiplantae</taxon>
        <taxon>Streptophyta</taxon>
        <taxon>Embryophyta</taxon>
        <taxon>Tracheophyta</taxon>
        <taxon>Spermatophyta</taxon>
        <taxon>Magnoliopsida</taxon>
        <taxon>Liliopsida</taxon>
        <taxon>Poales</taxon>
        <taxon>Poaceae</taxon>
        <taxon>BOP clade</taxon>
        <taxon>Pooideae</taxon>
        <taxon>Triticodae</taxon>
        <taxon>Triticeae</taxon>
        <taxon>Triticinae</taxon>
        <taxon>Aegilops</taxon>
    </lineage>
</organism>
<reference evidence="2" key="5">
    <citation type="journal article" date="2021" name="G3 (Bethesda)">
        <title>Aegilops tauschii genome assembly Aet v5.0 features greater sequence contiguity and improved annotation.</title>
        <authorList>
            <person name="Wang L."/>
            <person name="Zhu T."/>
            <person name="Rodriguez J.C."/>
            <person name="Deal K.R."/>
            <person name="Dubcovsky J."/>
            <person name="McGuire P.E."/>
            <person name="Lux T."/>
            <person name="Spannagl M."/>
            <person name="Mayer K.F.X."/>
            <person name="Baldrich P."/>
            <person name="Meyers B.C."/>
            <person name="Huo N."/>
            <person name="Gu Y.Q."/>
            <person name="Zhou H."/>
            <person name="Devos K.M."/>
            <person name="Bennetzen J.L."/>
            <person name="Unver T."/>
            <person name="Budak H."/>
            <person name="Gulick P.J."/>
            <person name="Galiba G."/>
            <person name="Kalapos B."/>
            <person name="Nelson D.R."/>
            <person name="Li P."/>
            <person name="You F.M."/>
            <person name="Luo M.C."/>
            <person name="Dvorak J."/>
        </authorList>
    </citation>
    <scope>NUCLEOTIDE SEQUENCE [LARGE SCALE GENOMIC DNA]</scope>
    <source>
        <strain evidence="2">cv. AL8/78</strain>
    </source>
</reference>
<dbReference type="EnsemblPlants" id="AET2Gv20922600.1">
    <property type="protein sequence ID" value="AET2Gv20922600.1"/>
    <property type="gene ID" value="AET2Gv20922600"/>
</dbReference>
<keyword evidence="3" id="KW-1185">Reference proteome</keyword>
<reference evidence="3" key="2">
    <citation type="journal article" date="2017" name="Nat. Plants">
        <title>The Aegilops tauschii genome reveals multiple impacts of transposons.</title>
        <authorList>
            <person name="Zhao G."/>
            <person name="Zou C."/>
            <person name="Li K."/>
            <person name="Wang K."/>
            <person name="Li T."/>
            <person name="Gao L."/>
            <person name="Zhang X."/>
            <person name="Wang H."/>
            <person name="Yang Z."/>
            <person name="Liu X."/>
            <person name="Jiang W."/>
            <person name="Mao L."/>
            <person name="Kong X."/>
            <person name="Jiao Y."/>
            <person name="Jia J."/>
        </authorList>
    </citation>
    <scope>NUCLEOTIDE SEQUENCE [LARGE SCALE GENOMIC DNA]</scope>
    <source>
        <strain evidence="3">cv. AL8/78</strain>
    </source>
</reference>
<feature type="compositionally biased region" description="Basic and acidic residues" evidence="1">
    <location>
        <begin position="1"/>
        <end position="10"/>
    </location>
</feature>
<reference evidence="3" key="1">
    <citation type="journal article" date="2014" name="Science">
        <title>Ancient hybridizations among the ancestral genomes of bread wheat.</title>
        <authorList>
            <consortium name="International Wheat Genome Sequencing Consortium,"/>
            <person name="Marcussen T."/>
            <person name="Sandve S.R."/>
            <person name="Heier L."/>
            <person name="Spannagl M."/>
            <person name="Pfeifer M."/>
            <person name="Jakobsen K.S."/>
            <person name="Wulff B.B."/>
            <person name="Steuernagel B."/>
            <person name="Mayer K.F."/>
            <person name="Olsen O.A."/>
        </authorList>
    </citation>
    <scope>NUCLEOTIDE SEQUENCE [LARGE SCALE GENOMIC DNA]</scope>
    <source>
        <strain evidence="3">cv. AL8/78</strain>
    </source>
</reference>